<reference evidence="1" key="1">
    <citation type="journal article" date="2015" name="Nature">
        <title>Complex archaea that bridge the gap between prokaryotes and eukaryotes.</title>
        <authorList>
            <person name="Spang A."/>
            <person name="Saw J.H."/>
            <person name="Jorgensen S.L."/>
            <person name="Zaremba-Niedzwiedzka K."/>
            <person name="Martijn J."/>
            <person name="Lind A.E."/>
            <person name="van Eijk R."/>
            <person name="Schleper C."/>
            <person name="Guy L."/>
            <person name="Ettema T.J."/>
        </authorList>
    </citation>
    <scope>NUCLEOTIDE SEQUENCE</scope>
</reference>
<accession>A0A0F9MX11</accession>
<protein>
    <submittedName>
        <fullName evidence="1">Uncharacterized protein</fullName>
    </submittedName>
</protein>
<proteinExistence type="predicted"/>
<evidence type="ECO:0000313" key="1">
    <source>
        <dbReference type="EMBL" id="KKM81210.1"/>
    </source>
</evidence>
<organism evidence="1">
    <name type="scientific">marine sediment metagenome</name>
    <dbReference type="NCBI Taxonomy" id="412755"/>
    <lineage>
        <taxon>unclassified sequences</taxon>
        <taxon>metagenomes</taxon>
        <taxon>ecological metagenomes</taxon>
    </lineage>
</organism>
<comment type="caution">
    <text evidence="1">The sequence shown here is derived from an EMBL/GenBank/DDBJ whole genome shotgun (WGS) entry which is preliminary data.</text>
</comment>
<sequence length="92" mass="10127">MVTIIRADARINAQEGDLCTWWVRNPPGVPEYRAVASIDEAVASLRECANADSARPDVACNIGGLEIFEDGDWCEWYGDDGEDIDAHVDETN</sequence>
<gene>
    <name evidence="1" type="ORF">LCGC14_1332030</name>
</gene>
<name>A0A0F9MX11_9ZZZZ</name>
<dbReference type="AlphaFoldDB" id="A0A0F9MX11"/>
<dbReference type="EMBL" id="LAZR01008059">
    <property type="protein sequence ID" value="KKM81210.1"/>
    <property type="molecule type" value="Genomic_DNA"/>
</dbReference>